<name>C0NIH6_AJECG</name>
<reference evidence="1" key="1">
    <citation type="submission" date="2009-02" db="EMBL/GenBank/DDBJ databases">
        <title>The Genome Sequence of Ajellomyces capsulatus strain G186AR.</title>
        <authorList>
            <consortium name="The Broad Institute Genome Sequencing Platform"/>
            <person name="Champion M."/>
            <person name="Cuomo C."/>
            <person name="Ma L.-J."/>
            <person name="Henn M.R."/>
            <person name="Sil A."/>
            <person name="Goldman B."/>
            <person name="Young S.K."/>
            <person name="Kodira C.D."/>
            <person name="Zeng Q."/>
            <person name="Koehrsen M."/>
            <person name="Alvarado L."/>
            <person name="Berlin A."/>
            <person name="Borenstein D."/>
            <person name="Chen Z."/>
            <person name="Engels R."/>
            <person name="Freedman E."/>
            <person name="Gellesch M."/>
            <person name="Goldberg J."/>
            <person name="Griggs A."/>
            <person name="Gujja S."/>
            <person name="Heiman D."/>
            <person name="Hepburn T."/>
            <person name="Howarth C."/>
            <person name="Jen D."/>
            <person name="Larson L."/>
            <person name="Lewis B."/>
            <person name="Mehta T."/>
            <person name="Park D."/>
            <person name="Pearson M."/>
            <person name="Roberts A."/>
            <person name="Saif S."/>
            <person name="Shea T."/>
            <person name="Shenoy N."/>
            <person name="Sisk P."/>
            <person name="Stolte C."/>
            <person name="Sykes S."/>
            <person name="Walk T."/>
            <person name="White J."/>
            <person name="Yandava C."/>
            <person name="Klein B."/>
            <person name="McEwen J.G."/>
            <person name="Puccia R."/>
            <person name="Goldman G.H."/>
            <person name="Felipe M.S."/>
            <person name="Nino-Vega G."/>
            <person name="San-Blas G."/>
            <person name="Taylor J."/>
            <person name="Mendoza L."/>
            <person name="Galagan J."/>
            <person name="Nusbaum C."/>
            <person name="Birren B."/>
        </authorList>
    </citation>
    <scope>NUCLEOTIDE SEQUENCE</scope>
    <source>
        <strain evidence="1">G186AR</strain>
    </source>
</reference>
<evidence type="ECO:0000313" key="2">
    <source>
        <dbReference type="Proteomes" id="UP000001631"/>
    </source>
</evidence>
<proteinExistence type="predicted"/>
<dbReference type="AlphaFoldDB" id="C0NIH6"/>
<protein>
    <submittedName>
        <fullName evidence="1">Uncharacterized protein</fullName>
    </submittedName>
</protein>
<dbReference type="Proteomes" id="UP000001631">
    <property type="component" value="Unassembled WGS sequence"/>
</dbReference>
<organism evidence="1 2">
    <name type="scientific">Ajellomyces capsulatus (strain G186AR / H82 / ATCC MYA-2454 / RMSCC 2432)</name>
    <name type="common">Darling's disease fungus</name>
    <name type="synonym">Histoplasma capsulatum</name>
    <dbReference type="NCBI Taxonomy" id="447093"/>
    <lineage>
        <taxon>Eukaryota</taxon>
        <taxon>Fungi</taxon>
        <taxon>Dikarya</taxon>
        <taxon>Ascomycota</taxon>
        <taxon>Pezizomycotina</taxon>
        <taxon>Eurotiomycetes</taxon>
        <taxon>Eurotiomycetidae</taxon>
        <taxon>Onygenales</taxon>
        <taxon>Ajellomycetaceae</taxon>
        <taxon>Histoplasma</taxon>
    </lineage>
</organism>
<dbReference type="InParanoid" id="C0NIH6"/>
<keyword evidence="2" id="KW-1185">Reference proteome</keyword>
<dbReference type="EMBL" id="GG663365">
    <property type="protein sequence ID" value="EEH08696.1"/>
    <property type="molecule type" value="Genomic_DNA"/>
</dbReference>
<dbReference type="GeneID" id="69035249"/>
<sequence>MIVSEAFESDDTIEEKLNKLNIEYEDLINDNEMSDNVNDSNSYDVNKETCIRLKIVKLQYKVQQMRTGRDQISINNENIKEILLAVRQSETDDILDERQVDFDDNISTDMQ</sequence>
<dbReference type="HOGENOM" id="CLU_2157641_0_0_1"/>
<dbReference type="RefSeq" id="XP_045289177.1">
    <property type="nucleotide sequence ID" value="XM_045429282.1"/>
</dbReference>
<gene>
    <name evidence="1" type="ORF">HCBG_02233</name>
</gene>
<evidence type="ECO:0000313" key="1">
    <source>
        <dbReference type="EMBL" id="EEH08696.1"/>
    </source>
</evidence>
<accession>C0NIH6</accession>